<keyword evidence="3" id="KW-1185">Reference proteome</keyword>
<organism evidence="2 3">
    <name type="scientific">Saguinus oedipus</name>
    <name type="common">Cotton-top tamarin</name>
    <name type="synonym">Oedipomidas oedipus</name>
    <dbReference type="NCBI Taxonomy" id="9490"/>
    <lineage>
        <taxon>Eukaryota</taxon>
        <taxon>Metazoa</taxon>
        <taxon>Chordata</taxon>
        <taxon>Craniata</taxon>
        <taxon>Vertebrata</taxon>
        <taxon>Euteleostomi</taxon>
        <taxon>Mammalia</taxon>
        <taxon>Eutheria</taxon>
        <taxon>Euarchontoglires</taxon>
        <taxon>Primates</taxon>
        <taxon>Haplorrhini</taxon>
        <taxon>Platyrrhini</taxon>
        <taxon>Cebidae</taxon>
        <taxon>Callitrichinae</taxon>
        <taxon>Saguinus</taxon>
    </lineage>
</organism>
<evidence type="ECO:0000313" key="2">
    <source>
        <dbReference type="EMBL" id="KAK2087470.1"/>
    </source>
</evidence>
<dbReference type="Proteomes" id="UP001266305">
    <property type="component" value="Unassembled WGS sequence"/>
</dbReference>
<name>A0ABQ9TRQ5_SAGOE</name>
<gene>
    <name evidence="2" type="ORF">P7K49_033377</name>
</gene>
<feature type="region of interest" description="Disordered" evidence="1">
    <location>
        <begin position="1"/>
        <end position="29"/>
    </location>
</feature>
<proteinExistence type="predicted"/>
<protein>
    <submittedName>
        <fullName evidence="2">Uncharacterized protein</fullName>
    </submittedName>
</protein>
<sequence length="144" mass="15694">MLGLRRKTQGKGAPVGTSSEATPRPVYPVPGPWAKSTRYAAAQLLAGQGGDFILPRKCEREAERWRWVGNMQINFRLGFPPAPQAPPPRAATRYFQELPAWSVARATPPSRTRATSPREAGAELAAEREVAASAPHSGVRLPIW</sequence>
<feature type="region of interest" description="Disordered" evidence="1">
    <location>
        <begin position="105"/>
        <end position="144"/>
    </location>
</feature>
<comment type="caution">
    <text evidence="2">The sequence shown here is derived from an EMBL/GenBank/DDBJ whole genome shotgun (WGS) entry which is preliminary data.</text>
</comment>
<evidence type="ECO:0000313" key="3">
    <source>
        <dbReference type="Proteomes" id="UP001266305"/>
    </source>
</evidence>
<dbReference type="EMBL" id="JASSZA010000019">
    <property type="protein sequence ID" value="KAK2087470.1"/>
    <property type="molecule type" value="Genomic_DNA"/>
</dbReference>
<accession>A0ABQ9TRQ5</accession>
<reference evidence="2 3" key="1">
    <citation type="submission" date="2023-05" db="EMBL/GenBank/DDBJ databases">
        <title>B98-5 Cell Line De Novo Hybrid Assembly: An Optical Mapping Approach.</title>
        <authorList>
            <person name="Kananen K."/>
            <person name="Auerbach J.A."/>
            <person name="Kautto E."/>
            <person name="Blachly J.S."/>
        </authorList>
    </citation>
    <scope>NUCLEOTIDE SEQUENCE [LARGE SCALE GENOMIC DNA]</scope>
    <source>
        <strain evidence="2">B95-8</strain>
        <tissue evidence="2">Cell line</tissue>
    </source>
</reference>
<evidence type="ECO:0000256" key="1">
    <source>
        <dbReference type="SAM" id="MobiDB-lite"/>
    </source>
</evidence>